<organism evidence="2 3">
    <name type="scientific">Pseudoalteromonas piratica</name>
    <dbReference type="NCBI Taxonomy" id="1348114"/>
    <lineage>
        <taxon>Bacteria</taxon>
        <taxon>Pseudomonadati</taxon>
        <taxon>Pseudomonadota</taxon>
        <taxon>Gammaproteobacteria</taxon>
        <taxon>Alteromonadales</taxon>
        <taxon>Pseudoalteromonadaceae</taxon>
        <taxon>Pseudoalteromonas</taxon>
    </lineage>
</organism>
<accession>A0A0A7ECM1</accession>
<gene>
    <name evidence="2" type="ORF">OM33_03985</name>
</gene>
<evidence type="ECO:0000313" key="3">
    <source>
        <dbReference type="Proteomes" id="UP000030341"/>
    </source>
</evidence>
<reference evidence="2 3" key="1">
    <citation type="submission" date="2014-11" db="EMBL/GenBank/DDBJ databases">
        <title>Complete Genome Sequence of Pseudoalteromonas sp. Strain OCN003 Isolated from Kaneohe Bay, Oahu, Hawaii.</title>
        <authorList>
            <person name="Beurmann S."/>
            <person name="Videau P."/>
            <person name="Ushijima B."/>
            <person name="Smith A.M."/>
            <person name="Aeby G.S."/>
            <person name="Callahan S.M."/>
            <person name="Belcaid M."/>
        </authorList>
    </citation>
    <scope>NUCLEOTIDE SEQUENCE [LARGE SCALE GENOMIC DNA]</scope>
    <source>
        <strain evidence="2 3">OCN003</strain>
    </source>
</reference>
<sequence>MKKLISMAMAVTALSLAGCNATMDVSYTPVTELETHTSWEINPVTGSWEAVESTVYISVKEKQHTLPKQYDRFANN</sequence>
<dbReference type="RefSeq" id="WP_038639018.1">
    <property type="nucleotide sequence ID" value="NZ_CP009888.1"/>
</dbReference>
<dbReference type="eggNOG" id="ENOG50348AN">
    <property type="taxonomic scope" value="Bacteria"/>
</dbReference>
<dbReference type="OrthoDB" id="9915017at2"/>
<feature type="signal peptide" evidence="1">
    <location>
        <begin position="1"/>
        <end position="17"/>
    </location>
</feature>
<feature type="chain" id="PRO_5002037824" description="Lipoprotein" evidence="1">
    <location>
        <begin position="18"/>
        <end position="76"/>
    </location>
</feature>
<dbReference type="HOGENOM" id="CLU_2651798_0_0_6"/>
<dbReference type="PROSITE" id="PS51257">
    <property type="entry name" value="PROKAR_LIPOPROTEIN"/>
    <property type="match status" value="1"/>
</dbReference>
<dbReference type="AlphaFoldDB" id="A0A0A7ECM1"/>
<dbReference type="KEGG" id="pseo:OM33_03985"/>
<keyword evidence="3" id="KW-1185">Reference proteome</keyword>
<evidence type="ECO:0000313" key="2">
    <source>
        <dbReference type="EMBL" id="AIY64400.1"/>
    </source>
</evidence>
<evidence type="ECO:0008006" key="4">
    <source>
        <dbReference type="Google" id="ProtNLM"/>
    </source>
</evidence>
<evidence type="ECO:0000256" key="1">
    <source>
        <dbReference type="SAM" id="SignalP"/>
    </source>
</evidence>
<name>A0A0A7ECM1_9GAMM</name>
<dbReference type="Proteomes" id="UP000030341">
    <property type="component" value="Chromosome 1"/>
</dbReference>
<proteinExistence type="predicted"/>
<protein>
    <recommendedName>
        <fullName evidence="4">Lipoprotein</fullName>
    </recommendedName>
</protein>
<keyword evidence="1" id="KW-0732">Signal</keyword>
<dbReference type="EMBL" id="CP009888">
    <property type="protein sequence ID" value="AIY64400.1"/>
    <property type="molecule type" value="Genomic_DNA"/>
</dbReference>